<name>B7PLX6_IXOSC</name>
<sequence>YITKSVIRVTNVSAINIGRITQSGKLFFGKGYKQNISNKSVEINTLITSTVYINIYIYIFTASSLVFLTTEYFCSGCFVFLFLGLPF</sequence>
<proteinExistence type="predicted"/>
<evidence type="ECO:0000256" key="1">
    <source>
        <dbReference type="SAM" id="Phobius"/>
    </source>
</evidence>
<dbReference type="EMBL" id="ABJB010393007">
    <property type="status" value="NOT_ANNOTATED_CDS"/>
    <property type="molecule type" value="Genomic_DNA"/>
</dbReference>
<evidence type="ECO:0000313" key="3">
    <source>
        <dbReference type="EnsemblMetazoa" id="ISCW018639-PA"/>
    </source>
</evidence>
<dbReference type="PaxDb" id="6945-B7PLX6"/>
<keyword evidence="1" id="KW-0812">Transmembrane</keyword>
<evidence type="ECO:0000313" key="2">
    <source>
        <dbReference type="EMBL" id="EEC07598.1"/>
    </source>
</evidence>
<reference evidence="2 4" key="1">
    <citation type="submission" date="2008-03" db="EMBL/GenBank/DDBJ databases">
        <title>Annotation of Ixodes scapularis.</title>
        <authorList>
            <consortium name="Ixodes scapularis Genome Project Consortium"/>
            <person name="Caler E."/>
            <person name="Hannick L.I."/>
            <person name="Bidwell S."/>
            <person name="Joardar V."/>
            <person name="Thiagarajan M."/>
            <person name="Amedeo P."/>
            <person name="Galinsky K.J."/>
            <person name="Schobel S."/>
            <person name="Inman J."/>
            <person name="Hostetler J."/>
            <person name="Miller J."/>
            <person name="Hammond M."/>
            <person name="Megy K."/>
            <person name="Lawson D."/>
            <person name="Kodira C."/>
            <person name="Sutton G."/>
            <person name="Meyer J."/>
            <person name="Hill C.A."/>
            <person name="Birren B."/>
            <person name="Nene V."/>
            <person name="Collins F."/>
            <person name="Alarcon-Chaidez F."/>
            <person name="Wikel S."/>
            <person name="Strausberg R."/>
        </authorList>
    </citation>
    <scope>NUCLEOTIDE SEQUENCE [LARGE SCALE GENOMIC DNA]</scope>
    <source>
        <strain evidence="4">Wikel</strain>
        <strain evidence="2">Wikel colony</strain>
    </source>
</reference>
<dbReference type="Proteomes" id="UP000001555">
    <property type="component" value="Unassembled WGS sequence"/>
</dbReference>
<protein>
    <submittedName>
        <fullName evidence="2 3">Uncharacterized protein</fullName>
    </submittedName>
</protein>
<accession>B7PLX6</accession>
<feature type="transmembrane region" description="Helical" evidence="1">
    <location>
        <begin position="55"/>
        <end position="83"/>
    </location>
</feature>
<dbReference type="HOGENOM" id="CLU_2489700_0_0_1"/>
<keyword evidence="1" id="KW-0472">Membrane</keyword>
<dbReference type="EnsemblMetazoa" id="ISCW018639-RA">
    <property type="protein sequence ID" value="ISCW018639-PA"/>
    <property type="gene ID" value="ISCW018639"/>
</dbReference>
<dbReference type="InParanoid" id="B7PLX6"/>
<reference evidence="3" key="2">
    <citation type="submission" date="2020-05" db="UniProtKB">
        <authorList>
            <consortium name="EnsemblMetazoa"/>
        </authorList>
    </citation>
    <scope>IDENTIFICATION</scope>
    <source>
        <strain evidence="3">wikel</strain>
    </source>
</reference>
<dbReference type="VEuPathDB" id="VectorBase:ISCW018639"/>
<dbReference type="AlphaFoldDB" id="B7PLX6"/>
<dbReference type="VEuPathDB" id="VectorBase:ISCI018639"/>
<keyword evidence="1" id="KW-1133">Transmembrane helix</keyword>
<gene>
    <name evidence="2" type="ORF">IscW_ISCW018639</name>
</gene>
<evidence type="ECO:0000313" key="4">
    <source>
        <dbReference type="Proteomes" id="UP000001555"/>
    </source>
</evidence>
<feature type="non-terminal residue" evidence="2">
    <location>
        <position position="1"/>
    </location>
</feature>
<dbReference type="EMBL" id="DS744030">
    <property type="protein sequence ID" value="EEC07598.1"/>
    <property type="molecule type" value="Genomic_DNA"/>
</dbReference>
<organism>
    <name type="scientific">Ixodes scapularis</name>
    <name type="common">Black-legged tick</name>
    <name type="synonym">Deer tick</name>
    <dbReference type="NCBI Taxonomy" id="6945"/>
    <lineage>
        <taxon>Eukaryota</taxon>
        <taxon>Metazoa</taxon>
        <taxon>Ecdysozoa</taxon>
        <taxon>Arthropoda</taxon>
        <taxon>Chelicerata</taxon>
        <taxon>Arachnida</taxon>
        <taxon>Acari</taxon>
        <taxon>Parasitiformes</taxon>
        <taxon>Ixodida</taxon>
        <taxon>Ixodoidea</taxon>
        <taxon>Ixodidae</taxon>
        <taxon>Ixodinae</taxon>
        <taxon>Ixodes</taxon>
    </lineage>
</organism>
<keyword evidence="4" id="KW-1185">Reference proteome</keyword>